<evidence type="ECO:0000313" key="3">
    <source>
        <dbReference type="Proteomes" id="UP001213979"/>
    </source>
</evidence>
<name>A0ABT5W5B3_9BACL</name>
<gene>
    <name evidence="2" type="ORF">PNH38_11470</name>
</gene>
<feature type="compositionally biased region" description="Basic and acidic residues" evidence="1">
    <location>
        <begin position="36"/>
        <end position="55"/>
    </location>
</feature>
<evidence type="ECO:0000256" key="1">
    <source>
        <dbReference type="SAM" id="MobiDB-lite"/>
    </source>
</evidence>
<feature type="region of interest" description="Disordered" evidence="1">
    <location>
        <begin position="22"/>
        <end position="70"/>
    </location>
</feature>
<sequence>MGRIWAKARSGSLGIAHKELHHHGTGHQVPYLNGWDRPHANRQAVDRRHQRETEKASMLPKQAVRTASEC</sequence>
<keyword evidence="3" id="KW-1185">Reference proteome</keyword>
<protein>
    <submittedName>
        <fullName evidence="2">Uncharacterized protein</fullName>
    </submittedName>
</protein>
<comment type="caution">
    <text evidence="2">The sequence shown here is derived from an EMBL/GenBank/DDBJ whole genome shotgun (WGS) entry which is preliminary data.</text>
</comment>
<proteinExistence type="predicted"/>
<evidence type="ECO:0000313" key="2">
    <source>
        <dbReference type="EMBL" id="MDE8564494.1"/>
    </source>
</evidence>
<accession>A0ABT5W5B3</accession>
<reference evidence="2 3" key="1">
    <citation type="submission" date="2023-01" db="EMBL/GenBank/DDBJ databases">
        <title>Genome-based reclassification of Anoxybacillus geothermalis as a later heterotypic synonym of Anoxybacillus rupiensis.</title>
        <authorList>
            <person name="Inan Bektas K."/>
            <person name="Canakci S."/>
            <person name="Belduz A.A."/>
            <person name="Guler H.H."/>
        </authorList>
    </citation>
    <scope>NUCLEOTIDE SEQUENCE [LARGE SCALE GENOMIC DNA]</scope>
    <source>
        <strain evidence="2 3">DSM 17127</strain>
    </source>
</reference>
<organism evidence="2 3">
    <name type="scientific">Anoxybacteroides rupiense</name>
    <dbReference type="NCBI Taxonomy" id="311460"/>
    <lineage>
        <taxon>Bacteria</taxon>
        <taxon>Bacillati</taxon>
        <taxon>Bacillota</taxon>
        <taxon>Bacilli</taxon>
        <taxon>Bacillales</taxon>
        <taxon>Anoxybacillaceae</taxon>
        <taxon>Anoxybacteroides</taxon>
    </lineage>
</organism>
<dbReference type="EMBL" id="JAQOTG010000010">
    <property type="protein sequence ID" value="MDE8564494.1"/>
    <property type="molecule type" value="Genomic_DNA"/>
</dbReference>
<dbReference type="Proteomes" id="UP001213979">
    <property type="component" value="Unassembled WGS sequence"/>
</dbReference>